<evidence type="ECO:0000256" key="3">
    <source>
        <dbReference type="ARBA" id="ARBA00022448"/>
    </source>
</evidence>
<evidence type="ECO:0000313" key="8">
    <source>
        <dbReference type="Proteomes" id="UP001078443"/>
    </source>
</evidence>
<keyword evidence="8" id="KW-1185">Reference proteome</keyword>
<dbReference type="Gene3D" id="3.90.76.10">
    <property type="entry name" value="Dipeptide-binding Protein, Domain 1"/>
    <property type="match status" value="1"/>
</dbReference>
<dbReference type="Gene3D" id="3.10.105.10">
    <property type="entry name" value="Dipeptide-binding Protein, Domain 3"/>
    <property type="match status" value="1"/>
</dbReference>
<organism evidence="7 8">
    <name type="scientific">Clostridium aestuarii</name>
    <dbReference type="NCBI Taxonomy" id="338193"/>
    <lineage>
        <taxon>Bacteria</taxon>
        <taxon>Bacillati</taxon>
        <taxon>Bacillota</taxon>
        <taxon>Clostridia</taxon>
        <taxon>Eubacteriales</taxon>
        <taxon>Clostridiaceae</taxon>
        <taxon>Clostridium</taxon>
    </lineage>
</organism>
<evidence type="ECO:0000256" key="5">
    <source>
        <dbReference type="SAM" id="SignalP"/>
    </source>
</evidence>
<dbReference type="PANTHER" id="PTHR30290">
    <property type="entry name" value="PERIPLASMIC BINDING COMPONENT OF ABC TRANSPORTER"/>
    <property type="match status" value="1"/>
</dbReference>
<comment type="similarity">
    <text evidence="2">Belongs to the bacterial solute-binding protein 5 family.</text>
</comment>
<dbReference type="CDD" id="cd08504">
    <property type="entry name" value="PBP2_OppA"/>
    <property type="match status" value="1"/>
</dbReference>
<keyword evidence="3" id="KW-0813">Transport</keyword>
<dbReference type="InterPro" id="IPR039424">
    <property type="entry name" value="SBP_5"/>
</dbReference>
<evidence type="ECO:0000256" key="2">
    <source>
        <dbReference type="ARBA" id="ARBA00005695"/>
    </source>
</evidence>
<dbReference type="EMBL" id="JAPQER010000001">
    <property type="protein sequence ID" value="MCY6482778.1"/>
    <property type="molecule type" value="Genomic_DNA"/>
</dbReference>
<proteinExistence type="inferred from homology"/>
<gene>
    <name evidence="7" type="ORF">OW763_00200</name>
</gene>
<dbReference type="Pfam" id="PF00496">
    <property type="entry name" value="SBP_bac_5"/>
    <property type="match status" value="1"/>
</dbReference>
<evidence type="ECO:0000256" key="4">
    <source>
        <dbReference type="ARBA" id="ARBA00022729"/>
    </source>
</evidence>
<dbReference type="Proteomes" id="UP001078443">
    <property type="component" value="Unassembled WGS sequence"/>
</dbReference>
<comment type="subcellular location">
    <subcellularLocation>
        <location evidence="1">Cell envelope</location>
    </subcellularLocation>
</comment>
<keyword evidence="4 5" id="KW-0732">Signal</keyword>
<evidence type="ECO:0000256" key="1">
    <source>
        <dbReference type="ARBA" id="ARBA00004196"/>
    </source>
</evidence>
<protein>
    <submittedName>
        <fullName evidence="7">Peptide ABC transporter substrate-binding protein</fullName>
    </submittedName>
</protein>
<feature type="chain" id="PRO_5046547412" evidence="5">
    <location>
        <begin position="23"/>
        <end position="548"/>
    </location>
</feature>
<dbReference type="PROSITE" id="PS51257">
    <property type="entry name" value="PROKAR_LIPOPROTEIN"/>
    <property type="match status" value="1"/>
</dbReference>
<feature type="signal peptide" evidence="5">
    <location>
        <begin position="1"/>
        <end position="22"/>
    </location>
</feature>
<dbReference type="InterPro" id="IPR000914">
    <property type="entry name" value="SBP_5_dom"/>
</dbReference>
<comment type="caution">
    <text evidence="7">The sequence shown here is derived from an EMBL/GenBank/DDBJ whole genome shotgun (WGS) entry which is preliminary data.</text>
</comment>
<dbReference type="Gene3D" id="3.40.190.10">
    <property type="entry name" value="Periplasmic binding protein-like II"/>
    <property type="match status" value="1"/>
</dbReference>
<dbReference type="SUPFAM" id="SSF53850">
    <property type="entry name" value="Periplasmic binding protein-like II"/>
    <property type="match status" value="1"/>
</dbReference>
<dbReference type="PANTHER" id="PTHR30290:SF10">
    <property type="entry name" value="PERIPLASMIC OLIGOPEPTIDE-BINDING PROTEIN-RELATED"/>
    <property type="match status" value="1"/>
</dbReference>
<sequence length="548" mass="61543">MKRRKILASILATALVLTTVLAGCGSKKVKGNNISLDVPVTKTLDSSLGSDMASFTTINACFEGLARSNSDKPEPAGAKEWKISDDGKVYTFTLRDNTWSDGKPVTAQDYEYAWKRLLNPNTKATYAFFLMGVKNASKYYKGQAKTEDLGIKALDEKTFQVTLVQPMPYFLQMTAFPVLSPLRKDIVETQGDKYGTDISKMVFNGPFAISEWQKGAKTILKKNDKYWDKDNVKLDSVNLVVTKELSTKYQMFSSKELDAIPATGEYAQKLKDDGQAQKCKYLEEVMPSAFYMEMNQTGKNKLLTNAKIRLALSLAIDREAYVNKIYKRGFVATGLVPTGLSCGDANTKFRDNVKEPLTPVLAENRNLKALFKEGLKELGLESDPSKYTIRYLPQNNDAFNRQSAEFFQNQWQSKLGVNIKLDSAASFSDSINKLQTGNFEIAMSGWGADFDDPISFIGLFQKDNGNNYGKYNGPKYEAIVEKINNETDNAKRMELFKQAEKVLIVEDAGIAPVFYKDKRYASQNNIKELQFPSFGPMYEFKWTSTEAK</sequence>
<name>A0ABT4CUW8_9CLOT</name>
<feature type="domain" description="Solute-binding protein family 5" evidence="6">
    <location>
        <begin position="72"/>
        <end position="467"/>
    </location>
</feature>
<dbReference type="RefSeq" id="WP_268039036.1">
    <property type="nucleotide sequence ID" value="NZ_JAPQER010000001.1"/>
</dbReference>
<evidence type="ECO:0000259" key="6">
    <source>
        <dbReference type="Pfam" id="PF00496"/>
    </source>
</evidence>
<reference evidence="7" key="1">
    <citation type="submission" date="2022-12" db="EMBL/GenBank/DDBJ databases">
        <authorList>
            <person name="Wang J."/>
        </authorList>
    </citation>
    <scope>NUCLEOTIDE SEQUENCE</scope>
    <source>
        <strain evidence="7">HY-45-18</strain>
    </source>
</reference>
<dbReference type="InterPro" id="IPR030678">
    <property type="entry name" value="Peptide/Ni-bd"/>
</dbReference>
<dbReference type="PIRSF" id="PIRSF002741">
    <property type="entry name" value="MppA"/>
    <property type="match status" value="1"/>
</dbReference>
<evidence type="ECO:0000313" key="7">
    <source>
        <dbReference type="EMBL" id="MCY6482778.1"/>
    </source>
</evidence>
<accession>A0ABT4CUW8</accession>